<dbReference type="Gene3D" id="3.60.110.10">
    <property type="entry name" value="Carbon-nitrogen hydrolase"/>
    <property type="match status" value="1"/>
</dbReference>
<reference evidence="2 3" key="1">
    <citation type="submission" date="2016-10" db="EMBL/GenBank/DDBJ databases">
        <title>Genome sequence of the ascomycete fungus Penicillium subrubescens.</title>
        <authorList>
            <person name="De Vries R.P."/>
            <person name="Peng M."/>
            <person name="Dilokpimol A."/>
            <person name="Hilden K."/>
            <person name="Makela M.R."/>
            <person name="Grigoriev I."/>
            <person name="Riley R."/>
            <person name="Granchi Z."/>
        </authorList>
    </citation>
    <scope>NUCLEOTIDE SEQUENCE [LARGE SCALE GENOMIC DNA]</scope>
    <source>
        <strain evidence="2 3">CBS 132785</strain>
    </source>
</reference>
<proteinExistence type="predicted"/>
<evidence type="ECO:0000256" key="1">
    <source>
        <dbReference type="ARBA" id="ARBA00022801"/>
    </source>
</evidence>
<dbReference type="InterPro" id="IPR044149">
    <property type="entry name" value="Nitrilases_CHs"/>
</dbReference>
<dbReference type="SUPFAM" id="SSF56317">
    <property type="entry name" value="Carbon-nitrogen hydrolase"/>
    <property type="match status" value="1"/>
</dbReference>
<organism evidence="2 3">
    <name type="scientific">Penicillium subrubescens</name>
    <dbReference type="NCBI Taxonomy" id="1316194"/>
    <lineage>
        <taxon>Eukaryota</taxon>
        <taxon>Fungi</taxon>
        <taxon>Dikarya</taxon>
        <taxon>Ascomycota</taxon>
        <taxon>Pezizomycotina</taxon>
        <taxon>Eurotiomycetes</taxon>
        <taxon>Eurotiomycetidae</taxon>
        <taxon>Eurotiales</taxon>
        <taxon>Aspergillaceae</taxon>
        <taxon>Penicillium</taxon>
    </lineage>
</organism>
<sequence length="99" mass="10569">MKTSGGALMYFPGGGSSAVFGPDGKLLTEPMESTTEAIIHADLDMDQIIGTKLFADATGHYNRPDLMWLNVCKEVKKTARDDTDVDLVNAIAGDSSGFK</sequence>
<comment type="caution">
    <text evidence="2">The sequence shown here is derived from an EMBL/GenBank/DDBJ whole genome shotgun (WGS) entry which is preliminary data.</text>
</comment>
<dbReference type="InterPro" id="IPR036526">
    <property type="entry name" value="C-N_Hydrolase_sf"/>
</dbReference>
<protein>
    <submittedName>
        <fullName evidence="2">Arylacetonitrilase</fullName>
    </submittedName>
</protein>
<accession>A0A1Q5TEQ9</accession>
<dbReference type="STRING" id="1316194.A0A1Q5TEQ9"/>
<name>A0A1Q5TEQ9_9EURO</name>
<dbReference type="PANTHER" id="PTHR46044:SF14">
    <property type="entry name" value="ARYLACETONITRILASE"/>
    <property type="match status" value="1"/>
</dbReference>
<dbReference type="PANTHER" id="PTHR46044">
    <property type="entry name" value="NITRILASE"/>
    <property type="match status" value="1"/>
</dbReference>
<evidence type="ECO:0000313" key="2">
    <source>
        <dbReference type="EMBL" id="OKO98671.1"/>
    </source>
</evidence>
<dbReference type="GO" id="GO:0016787">
    <property type="term" value="F:hydrolase activity"/>
    <property type="evidence" value="ECO:0007669"/>
    <property type="project" value="UniProtKB-KW"/>
</dbReference>
<evidence type="ECO:0000313" key="3">
    <source>
        <dbReference type="Proteomes" id="UP000186955"/>
    </source>
</evidence>
<dbReference type="AlphaFoldDB" id="A0A1Q5TEQ9"/>
<keyword evidence="3" id="KW-1185">Reference proteome</keyword>
<dbReference type="Proteomes" id="UP000186955">
    <property type="component" value="Unassembled WGS sequence"/>
</dbReference>
<keyword evidence="1" id="KW-0378">Hydrolase</keyword>
<dbReference type="EMBL" id="MNBE01000668">
    <property type="protein sequence ID" value="OKO98671.1"/>
    <property type="molecule type" value="Genomic_DNA"/>
</dbReference>
<gene>
    <name evidence="2" type="ORF">PENSUB_9032</name>
</gene>